<evidence type="ECO:0000256" key="1">
    <source>
        <dbReference type="SAM" id="MobiDB-lite"/>
    </source>
</evidence>
<protein>
    <submittedName>
        <fullName evidence="2">Interleukin-15 receptor subunit alpha isoform 4</fullName>
    </submittedName>
</protein>
<keyword evidence="3" id="KW-1185">Reference proteome</keyword>
<dbReference type="Proteomes" id="UP001610411">
    <property type="component" value="Unassembled WGS sequence"/>
</dbReference>
<sequence>CAWRGGRSRSRARHLARASTSHARLPGASGGHCGACGHGPAAAPRRRGPRAPRAAAAAAAPAAGDAGQTSRPRGVEMETMEALPMSSSREDDTETSQDNL</sequence>
<feature type="compositionally biased region" description="Basic residues" evidence="1">
    <location>
        <begin position="1"/>
        <end position="16"/>
    </location>
</feature>
<proteinExistence type="predicted"/>
<accession>A0ABD2D4I0</accession>
<feature type="region of interest" description="Disordered" evidence="1">
    <location>
        <begin position="1"/>
        <end position="100"/>
    </location>
</feature>
<comment type="caution">
    <text evidence="2">The sequence shown here is derived from an EMBL/GenBank/DDBJ whole genome shotgun (WGS) entry which is preliminary data.</text>
</comment>
<feature type="non-terminal residue" evidence="2">
    <location>
        <position position="100"/>
    </location>
</feature>
<name>A0ABD2D4I0_DAUMA</name>
<feature type="compositionally biased region" description="Acidic residues" evidence="1">
    <location>
        <begin position="91"/>
        <end position="100"/>
    </location>
</feature>
<evidence type="ECO:0000313" key="2">
    <source>
        <dbReference type="EMBL" id="KAL2761521.1"/>
    </source>
</evidence>
<feature type="non-terminal residue" evidence="2">
    <location>
        <position position="1"/>
    </location>
</feature>
<organism evidence="2 3">
    <name type="scientific">Daubentonia madagascariensis</name>
    <name type="common">Aye-aye</name>
    <name type="synonym">Sciurus madagascariensis</name>
    <dbReference type="NCBI Taxonomy" id="31869"/>
    <lineage>
        <taxon>Eukaryota</taxon>
        <taxon>Metazoa</taxon>
        <taxon>Chordata</taxon>
        <taxon>Craniata</taxon>
        <taxon>Vertebrata</taxon>
        <taxon>Euteleostomi</taxon>
        <taxon>Mammalia</taxon>
        <taxon>Eutheria</taxon>
        <taxon>Euarchontoglires</taxon>
        <taxon>Primates</taxon>
        <taxon>Strepsirrhini</taxon>
        <taxon>Chiromyiformes</taxon>
        <taxon>Daubentoniidae</taxon>
        <taxon>Daubentonia</taxon>
    </lineage>
</organism>
<keyword evidence="2" id="KW-0675">Receptor</keyword>
<gene>
    <name evidence="2" type="ORF">WCI35_032514</name>
</gene>
<feature type="compositionally biased region" description="Low complexity" evidence="1">
    <location>
        <begin position="51"/>
        <end position="67"/>
    </location>
</feature>
<evidence type="ECO:0000313" key="3">
    <source>
        <dbReference type="Proteomes" id="UP001610411"/>
    </source>
</evidence>
<dbReference type="EMBL" id="JBFSEQ010000015">
    <property type="protein sequence ID" value="KAL2761521.1"/>
    <property type="molecule type" value="Genomic_DNA"/>
</dbReference>
<feature type="compositionally biased region" description="Gly residues" evidence="1">
    <location>
        <begin position="28"/>
        <end position="37"/>
    </location>
</feature>
<dbReference type="AlphaFoldDB" id="A0ABD2D4I0"/>
<feature type="compositionally biased region" description="Low complexity" evidence="1">
    <location>
        <begin position="17"/>
        <end position="27"/>
    </location>
</feature>
<reference evidence="2 3" key="1">
    <citation type="journal article" date="2024" name="G3 (Bethesda)">
        <title>A hybrid genome assembly of the endangered aye-aye (Daubentonia madagascariensis).</title>
        <authorList>
            <person name="Versoza C.J."/>
            <person name="Pfeifer S.P."/>
        </authorList>
    </citation>
    <scope>NUCLEOTIDE SEQUENCE [LARGE SCALE GENOMIC DNA]</scope>
    <source>
        <strain evidence="2">6821</strain>
    </source>
</reference>